<organism evidence="5 6">
    <name type="scientific">Kribbella lupini</name>
    <dbReference type="NCBI Taxonomy" id="291602"/>
    <lineage>
        <taxon>Bacteria</taxon>
        <taxon>Bacillati</taxon>
        <taxon>Actinomycetota</taxon>
        <taxon>Actinomycetes</taxon>
        <taxon>Propionibacteriales</taxon>
        <taxon>Kribbellaceae</taxon>
        <taxon>Kribbella</taxon>
    </lineage>
</organism>
<dbReference type="InterPro" id="IPR023187">
    <property type="entry name" value="Tscrpt_reg_MarR-type_CS"/>
</dbReference>
<dbReference type="Gene3D" id="1.10.10.10">
    <property type="entry name" value="Winged helix-like DNA-binding domain superfamily/Winged helix DNA-binding domain"/>
    <property type="match status" value="1"/>
</dbReference>
<keyword evidence="1" id="KW-0805">Transcription regulation</keyword>
<evidence type="ECO:0000313" key="5">
    <source>
        <dbReference type="EMBL" id="GAA1560628.1"/>
    </source>
</evidence>
<dbReference type="InterPro" id="IPR039422">
    <property type="entry name" value="MarR/SlyA-like"/>
</dbReference>
<evidence type="ECO:0000313" key="6">
    <source>
        <dbReference type="Proteomes" id="UP001500363"/>
    </source>
</evidence>
<comment type="caution">
    <text evidence="5">The sequence shown here is derived from an EMBL/GenBank/DDBJ whole genome shotgun (WGS) entry which is preliminary data.</text>
</comment>
<evidence type="ECO:0000256" key="1">
    <source>
        <dbReference type="ARBA" id="ARBA00023015"/>
    </source>
</evidence>
<dbReference type="Proteomes" id="UP001500363">
    <property type="component" value="Unassembled WGS sequence"/>
</dbReference>
<sequence>MSRAELPRPDRKPIIALVDRANRALQADMVRTAHRRGHHEVKPAHNSVFATLAAEGSRAADMAVRAGITRQSMGEVIRDMVALGLLEMRPDPADRRAKLVTYTEHGRRLAGHGYEHLIELDERFADEIGRSEYDTARDVLARIAVLLERWEADESASADPARINSR</sequence>
<name>A0ABN2CMP8_9ACTN</name>
<dbReference type="PROSITE" id="PS01117">
    <property type="entry name" value="HTH_MARR_1"/>
    <property type="match status" value="1"/>
</dbReference>
<keyword evidence="6" id="KW-1185">Reference proteome</keyword>
<dbReference type="PANTHER" id="PTHR33164:SF57">
    <property type="entry name" value="MARR-FAMILY TRANSCRIPTIONAL REGULATOR"/>
    <property type="match status" value="1"/>
</dbReference>
<dbReference type="Pfam" id="PF12802">
    <property type="entry name" value="MarR_2"/>
    <property type="match status" value="1"/>
</dbReference>
<dbReference type="InterPro" id="IPR036388">
    <property type="entry name" value="WH-like_DNA-bd_sf"/>
</dbReference>
<dbReference type="RefSeq" id="WP_344183380.1">
    <property type="nucleotide sequence ID" value="NZ_BAAANC010000005.1"/>
</dbReference>
<dbReference type="SMART" id="SM00347">
    <property type="entry name" value="HTH_MARR"/>
    <property type="match status" value="1"/>
</dbReference>
<feature type="domain" description="HTH marR-type" evidence="4">
    <location>
        <begin position="11"/>
        <end position="145"/>
    </location>
</feature>
<dbReference type="SUPFAM" id="SSF46785">
    <property type="entry name" value="Winged helix' DNA-binding domain"/>
    <property type="match status" value="1"/>
</dbReference>
<keyword evidence="2" id="KW-0238">DNA-binding</keyword>
<dbReference type="EMBL" id="BAAANC010000005">
    <property type="protein sequence ID" value="GAA1560628.1"/>
    <property type="molecule type" value="Genomic_DNA"/>
</dbReference>
<evidence type="ECO:0000259" key="4">
    <source>
        <dbReference type="PROSITE" id="PS50995"/>
    </source>
</evidence>
<dbReference type="PANTHER" id="PTHR33164">
    <property type="entry name" value="TRANSCRIPTIONAL REGULATOR, MARR FAMILY"/>
    <property type="match status" value="1"/>
</dbReference>
<evidence type="ECO:0000256" key="2">
    <source>
        <dbReference type="ARBA" id="ARBA00023125"/>
    </source>
</evidence>
<proteinExistence type="predicted"/>
<accession>A0ABN2CMP8</accession>
<dbReference type="InterPro" id="IPR000835">
    <property type="entry name" value="HTH_MarR-typ"/>
</dbReference>
<dbReference type="InterPro" id="IPR036390">
    <property type="entry name" value="WH_DNA-bd_sf"/>
</dbReference>
<protein>
    <recommendedName>
        <fullName evidence="4">HTH marR-type domain-containing protein</fullName>
    </recommendedName>
</protein>
<evidence type="ECO:0000256" key="3">
    <source>
        <dbReference type="ARBA" id="ARBA00023163"/>
    </source>
</evidence>
<dbReference type="PROSITE" id="PS50995">
    <property type="entry name" value="HTH_MARR_2"/>
    <property type="match status" value="1"/>
</dbReference>
<reference evidence="5 6" key="1">
    <citation type="journal article" date="2019" name="Int. J. Syst. Evol. Microbiol.">
        <title>The Global Catalogue of Microorganisms (GCM) 10K type strain sequencing project: providing services to taxonomists for standard genome sequencing and annotation.</title>
        <authorList>
            <consortium name="The Broad Institute Genomics Platform"/>
            <consortium name="The Broad Institute Genome Sequencing Center for Infectious Disease"/>
            <person name="Wu L."/>
            <person name="Ma J."/>
        </authorList>
    </citation>
    <scope>NUCLEOTIDE SEQUENCE [LARGE SCALE GENOMIC DNA]</scope>
    <source>
        <strain evidence="5 6">JCM 14303</strain>
    </source>
</reference>
<keyword evidence="3" id="KW-0804">Transcription</keyword>
<gene>
    <name evidence="5" type="ORF">GCM10009741_77310</name>
</gene>